<feature type="transmembrane region" description="Helical" evidence="1">
    <location>
        <begin position="142"/>
        <end position="175"/>
    </location>
</feature>
<keyword evidence="3" id="KW-1185">Reference proteome</keyword>
<feature type="transmembrane region" description="Helical" evidence="1">
    <location>
        <begin position="110"/>
        <end position="130"/>
    </location>
</feature>
<dbReference type="Proteomes" id="UP000251889">
    <property type="component" value="Unassembled WGS sequence"/>
</dbReference>
<protein>
    <recommendedName>
        <fullName evidence="4">HTTM domain-containing protein</fullName>
    </recommendedName>
</protein>
<evidence type="ECO:0000313" key="2">
    <source>
        <dbReference type="EMBL" id="RAW03473.1"/>
    </source>
</evidence>
<dbReference type="AlphaFoldDB" id="A0A364Y9A8"/>
<evidence type="ECO:0000256" key="1">
    <source>
        <dbReference type="SAM" id="Phobius"/>
    </source>
</evidence>
<keyword evidence="1" id="KW-1133">Transmembrane helix</keyword>
<dbReference type="OrthoDB" id="128729at2"/>
<evidence type="ECO:0000313" key="3">
    <source>
        <dbReference type="Proteomes" id="UP000251889"/>
    </source>
</evidence>
<sequence length="197" mass="22554">MTTATIVDGGDQVVTVLTLLLIPICLLDRRRNHWHVNTYQHNASLRLVAYSTLVVIKIQVAYIYFQACVSKFSVSEWADGTAVYYWFLNPMFGVTTDTQPIFVWVLSKPVPVTVLTWGALFVEFLIFAVFTLKENHPLKRYVFLLGIAFHFVIMLIHGLVSFFFSMAGALIIYLLPSHTTMPFKRDSTSKVKHDEWS</sequence>
<dbReference type="EMBL" id="QMFY01000001">
    <property type="protein sequence ID" value="RAW03473.1"/>
    <property type="molecule type" value="Genomic_DNA"/>
</dbReference>
<gene>
    <name evidence="2" type="ORF">DQQ10_05155</name>
</gene>
<dbReference type="PANTHER" id="PTHR39535:SF2">
    <property type="entry name" value="HTTM DOMAIN-CONTAINING PROTEIN"/>
    <property type="match status" value="1"/>
</dbReference>
<dbReference type="RefSeq" id="WP_112745687.1">
    <property type="nucleotide sequence ID" value="NZ_QMFY01000001.1"/>
</dbReference>
<keyword evidence="1" id="KW-0812">Transmembrane</keyword>
<dbReference type="PANTHER" id="PTHR39535">
    <property type="entry name" value="SPORULATION-DELAYING PROTEIN SDPB"/>
    <property type="match status" value="1"/>
</dbReference>
<reference evidence="2 3" key="1">
    <citation type="submission" date="2018-06" db="EMBL/GenBank/DDBJ databases">
        <title>Chryseolinea flavus sp. nov., a member of the phylum Bacteroidetes isolated from soil.</title>
        <authorList>
            <person name="Li Y."/>
            <person name="Wang J."/>
        </authorList>
    </citation>
    <scope>NUCLEOTIDE SEQUENCE [LARGE SCALE GENOMIC DNA]</scope>
    <source>
        <strain evidence="2 3">SDU1-6</strain>
    </source>
</reference>
<dbReference type="InterPro" id="IPR052964">
    <property type="entry name" value="Sporulation_signal_mat"/>
</dbReference>
<evidence type="ECO:0008006" key="4">
    <source>
        <dbReference type="Google" id="ProtNLM"/>
    </source>
</evidence>
<accession>A0A364Y9A8</accession>
<comment type="caution">
    <text evidence="2">The sequence shown here is derived from an EMBL/GenBank/DDBJ whole genome shotgun (WGS) entry which is preliminary data.</text>
</comment>
<keyword evidence="1" id="KW-0472">Membrane</keyword>
<feature type="transmembrane region" description="Helical" evidence="1">
    <location>
        <begin position="12"/>
        <end position="27"/>
    </location>
</feature>
<organism evidence="2 3">
    <name type="scientific">Pseudochryseolinea flava</name>
    <dbReference type="NCBI Taxonomy" id="2059302"/>
    <lineage>
        <taxon>Bacteria</taxon>
        <taxon>Pseudomonadati</taxon>
        <taxon>Bacteroidota</taxon>
        <taxon>Cytophagia</taxon>
        <taxon>Cytophagales</taxon>
        <taxon>Fulvivirgaceae</taxon>
        <taxon>Pseudochryseolinea</taxon>
    </lineage>
</organism>
<feature type="transmembrane region" description="Helical" evidence="1">
    <location>
        <begin position="47"/>
        <end position="65"/>
    </location>
</feature>
<proteinExistence type="predicted"/>
<name>A0A364Y9A8_9BACT</name>